<organism evidence="1 2">
    <name type="scientific">Naganishia onofrii</name>
    <dbReference type="NCBI Taxonomy" id="1851511"/>
    <lineage>
        <taxon>Eukaryota</taxon>
        <taxon>Fungi</taxon>
        <taxon>Dikarya</taxon>
        <taxon>Basidiomycota</taxon>
        <taxon>Agaricomycotina</taxon>
        <taxon>Tremellomycetes</taxon>
        <taxon>Filobasidiales</taxon>
        <taxon>Filobasidiaceae</taxon>
        <taxon>Naganishia</taxon>
    </lineage>
</organism>
<name>A0ACC2XI92_9TREE</name>
<evidence type="ECO:0000313" key="2">
    <source>
        <dbReference type="Proteomes" id="UP001234202"/>
    </source>
</evidence>
<evidence type="ECO:0000313" key="1">
    <source>
        <dbReference type="EMBL" id="KAJ9123745.1"/>
    </source>
</evidence>
<keyword evidence="2" id="KW-1185">Reference proteome</keyword>
<reference evidence="1" key="1">
    <citation type="submission" date="2023-04" db="EMBL/GenBank/DDBJ databases">
        <title>Draft Genome sequencing of Naganishia species isolated from polar environments using Oxford Nanopore Technology.</title>
        <authorList>
            <person name="Leo P."/>
            <person name="Venkateswaran K."/>
        </authorList>
    </citation>
    <scope>NUCLEOTIDE SEQUENCE</scope>
    <source>
        <strain evidence="1">DBVPG 5303</strain>
    </source>
</reference>
<comment type="caution">
    <text evidence="1">The sequence shown here is derived from an EMBL/GenBank/DDBJ whole genome shotgun (WGS) entry which is preliminary data.</text>
</comment>
<proteinExistence type="predicted"/>
<dbReference type="EMBL" id="JASBWV010000011">
    <property type="protein sequence ID" value="KAJ9123745.1"/>
    <property type="molecule type" value="Genomic_DNA"/>
</dbReference>
<protein>
    <submittedName>
        <fullName evidence="1">Ribosomal 40S subunit protein S21B</fullName>
    </submittedName>
</protein>
<accession>A0ACC2XI92</accession>
<sequence length="122" mass="13412">MKDTPTEQWQNANRLSLLKSTKAPKRFPVPNRPRSSHRLGELVDLYVPRKCSATNRLITAKDHASIQIQIADVDPETGVALKTGGTTVALCGQVRAMGEADDSINRIATQAGALRNVWSYQK</sequence>
<dbReference type="Proteomes" id="UP001234202">
    <property type="component" value="Unassembled WGS sequence"/>
</dbReference>
<gene>
    <name evidence="1" type="primary">RPS21B</name>
    <name evidence="1" type="ORF">QFC24_003519</name>
</gene>